<dbReference type="EMBL" id="NCKW01017307">
    <property type="protein sequence ID" value="POM59181.1"/>
    <property type="molecule type" value="Genomic_DNA"/>
</dbReference>
<gene>
    <name evidence="1" type="ORF">PHPALM_32133</name>
</gene>
<dbReference type="AlphaFoldDB" id="A0A2P4X0W9"/>
<keyword evidence="2" id="KW-1185">Reference proteome</keyword>
<protein>
    <submittedName>
        <fullName evidence="1">Uncharacterized protein</fullName>
    </submittedName>
</protein>
<reference evidence="1 2" key="1">
    <citation type="journal article" date="2017" name="Genome Biol. Evol.">
        <title>Phytophthora megakarya and P. palmivora, closely related causal agents of cacao black pod rot, underwent increases in genome sizes and gene numbers by different mechanisms.</title>
        <authorList>
            <person name="Ali S.S."/>
            <person name="Shao J."/>
            <person name="Lary D.J."/>
            <person name="Kronmiller B."/>
            <person name="Shen D."/>
            <person name="Strem M.D."/>
            <person name="Amoako-Attah I."/>
            <person name="Akrofi A.Y."/>
            <person name="Begoude B.A."/>
            <person name="Ten Hoopen G.M."/>
            <person name="Coulibaly K."/>
            <person name="Kebe B.I."/>
            <person name="Melnick R.L."/>
            <person name="Guiltinan M.J."/>
            <person name="Tyler B.M."/>
            <person name="Meinhardt L.W."/>
            <person name="Bailey B.A."/>
        </authorList>
    </citation>
    <scope>NUCLEOTIDE SEQUENCE [LARGE SCALE GENOMIC DNA]</scope>
    <source>
        <strain evidence="2">sbr112.9</strain>
    </source>
</reference>
<proteinExistence type="predicted"/>
<evidence type="ECO:0000313" key="2">
    <source>
        <dbReference type="Proteomes" id="UP000237271"/>
    </source>
</evidence>
<accession>A0A2P4X0W9</accession>
<name>A0A2P4X0W9_9STRA</name>
<evidence type="ECO:0000313" key="1">
    <source>
        <dbReference type="EMBL" id="POM59181.1"/>
    </source>
</evidence>
<organism evidence="1 2">
    <name type="scientific">Phytophthora palmivora</name>
    <dbReference type="NCBI Taxonomy" id="4796"/>
    <lineage>
        <taxon>Eukaryota</taxon>
        <taxon>Sar</taxon>
        <taxon>Stramenopiles</taxon>
        <taxon>Oomycota</taxon>
        <taxon>Peronosporomycetes</taxon>
        <taxon>Peronosporales</taxon>
        <taxon>Peronosporaceae</taxon>
        <taxon>Phytophthora</taxon>
    </lineage>
</organism>
<dbReference type="OrthoDB" id="77427at2759"/>
<comment type="caution">
    <text evidence="1">The sequence shown here is derived from an EMBL/GenBank/DDBJ whole genome shotgun (WGS) entry which is preliminary data.</text>
</comment>
<dbReference type="Proteomes" id="UP000237271">
    <property type="component" value="Unassembled WGS sequence"/>
</dbReference>
<sequence length="250" mass="29190">MPCEKRLHLEGQMHQLHSAYGRLQSHLNELETYSRYHERLLKRLEIIQNKPEEYQDELIPAYVLNLLAGPTARLADQVRVLSHSVQMLEDEALFYKWINGLVLALNHGGDSNSQVSPIDIAETVPHTMLRAQIQEVQSLFQAHAAVFEQIEHGYKAEFKKWATRQKSRSRLQQMETKAERFTHEVQTRELFDPQKLFLRSQRSWEALRTSHANHTKQMHLATKEEVDQLQSQVASVLNEITQEYCGLQLR</sequence>